<evidence type="ECO:0000256" key="1">
    <source>
        <dbReference type="ARBA" id="ARBA00008172"/>
    </source>
</evidence>
<dbReference type="Pfam" id="PF06769">
    <property type="entry name" value="YoeB_toxin"/>
    <property type="match status" value="1"/>
</dbReference>
<evidence type="ECO:0000256" key="2">
    <source>
        <dbReference type="ARBA" id="ARBA00022649"/>
    </source>
</evidence>
<dbReference type="EMBL" id="JAVDTI010000001">
    <property type="protein sequence ID" value="MDR6803262.1"/>
    <property type="molecule type" value="Genomic_DNA"/>
</dbReference>
<sequence>MEIKLTSDALNDLQYWKKTGNTQILKRVKQLLEAIQSAPFHGIGKPEGLKGNLSGKWSRRIDKEHRLVYSVNDDNVIVFSLKGHYKIKS</sequence>
<dbReference type="Gene3D" id="3.30.2310.20">
    <property type="entry name" value="RelE-like"/>
    <property type="match status" value="1"/>
</dbReference>
<evidence type="ECO:0000313" key="7">
    <source>
        <dbReference type="EMBL" id="MDR6803262.1"/>
    </source>
</evidence>
<reference evidence="7 8" key="1">
    <citation type="submission" date="2023-07" db="EMBL/GenBank/DDBJ databases">
        <title>Sorghum-associated microbial communities from plants grown in Nebraska, USA.</title>
        <authorList>
            <person name="Schachtman D."/>
        </authorList>
    </citation>
    <scope>NUCLEOTIDE SEQUENCE [LARGE SCALE GENOMIC DNA]</scope>
    <source>
        <strain evidence="7 8">BE57</strain>
    </source>
</reference>
<organism evidence="7 8">
    <name type="scientific">Dyadobacter fermentans</name>
    <dbReference type="NCBI Taxonomy" id="94254"/>
    <lineage>
        <taxon>Bacteria</taxon>
        <taxon>Pseudomonadati</taxon>
        <taxon>Bacteroidota</taxon>
        <taxon>Cytophagia</taxon>
        <taxon>Cytophagales</taxon>
        <taxon>Spirosomataceae</taxon>
        <taxon>Dyadobacter</taxon>
    </lineage>
</organism>
<dbReference type="PANTHER" id="PTHR38039">
    <property type="entry name" value="TOXIN YOEB"/>
    <property type="match status" value="1"/>
</dbReference>
<accession>A0ABU1QQ31</accession>
<dbReference type="RefSeq" id="WP_309980760.1">
    <property type="nucleotide sequence ID" value="NZ_JAVDTI010000001.1"/>
</dbReference>
<dbReference type="NCBIfam" id="TIGR02116">
    <property type="entry name" value="toxin_Txe_YoeB"/>
    <property type="match status" value="1"/>
</dbReference>
<comment type="similarity">
    <text evidence="1">Belongs to the YoeB family.</text>
</comment>
<evidence type="ECO:0000256" key="4">
    <source>
        <dbReference type="ARBA" id="ARBA00022759"/>
    </source>
</evidence>
<keyword evidence="2" id="KW-1277">Toxin-antitoxin system</keyword>
<protein>
    <recommendedName>
        <fullName evidence="6">Putative mRNA interferase YoeB</fullName>
    </recommendedName>
</protein>
<dbReference type="InterPro" id="IPR007712">
    <property type="entry name" value="RelE/ParE_toxin"/>
</dbReference>
<dbReference type="GO" id="GO:0016787">
    <property type="term" value="F:hydrolase activity"/>
    <property type="evidence" value="ECO:0007669"/>
    <property type="project" value="UniProtKB-KW"/>
</dbReference>
<gene>
    <name evidence="7" type="ORF">J2W84_000299</name>
</gene>
<keyword evidence="5 7" id="KW-0378">Hydrolase</keyword>
<comment type="caution">
    <text evidence="7">The sequence shown here is derived from an EMBL/GenBank/DDBJ whole genome shotgun (WGS) entry which is preliminary data.</text>
</comment>
<dbReference type="PANTHER" id="PTHR38039:SF1">
    <property type="entry name" value="TOXIN YOEB"/>
    <property type="match status" value="1"/>
</dbReference>
<dbReference type="SUPFAM" id="SSF143011">
    <property type="entry name" value="RelE-like"/>
    <property type="match status" value="1"/>
</dbReference>
<evidence type="ECO:0000313" key="8">
    <source>
        <dbReference type="Proteomes" id="UP001264980"/>
    </source>
</evidence>
<keyword evidence="3" id="KW-0540">Nuclease</keyword>
<evidence type="ECO:0000256" key="5">
    <source>
        <dbReference type="ARBA" id="ARBA00022801"/>
    </source>
</evidence>
<evidence type="ECO:0000256" key="6">
    <source>
        <dbReference type="ARBA" id="ARBA00030388"/>
    </source>
</evidence>
<name>A0ABU1QQ31_9BACT</name>
<keyword evidence="4" id="KW-0255">Endonuclease</keyword>
<dbReference type="InterPro" id="IPR009614">
    <property type="entry name" value="YoeB_toxin"/>
</dbReference>
<dbReference type="NCBIfam" id="TIGR02385">
    <property type="entry name" value="RelE_StbE"/>
    <property type="match status" value="1"/>
</dbReference>
<proteinExistence type="inferred from homology"/>
<dbReference type="InterPro" id="IPR035093">
    <property type="entry name" value="RelE/ParE_toxin_dom_sf"/>
</dbReference>
<dbReference type="Proteomes" id="UP001264980">
    <property type="component" value="Unassembled WGS sequence"/>
</dbReference>
<keyword evidence="8" id="KW-1185">Reference proteome</keyword>
<evidence type="ECO:0000256" key="3">
    <source>
        <dbReference type="ARBA" id="ARBA00022722"/>
    </source>
</evidence>